<dbReference type="Proteomes" id="UP000008721">
    <property type="component" value="Chromosome"/>
</dbReference>
<evidence type="ECO:0000313" key="2">
    <source>
        <dbReference type="Proteomes" id="UP000008721"/>
    </source>
</evidence>
<dbReference type="OrthoDB" id="5333428at2"/>
<reference evidence="1 2" key="1">
    <citation type="journal article" date="2012" name="Stand. Genomic Sci.">
        <title>Complete genome sequence of the sulfur compounds oxidizing chemolithoautotroph Sulfuricurvum kujiense type strain (YK-1(T)).</title>
        <authorList>
            <person name="Han C."/>
            <person name="Kotsyurbenko O."/>
            <person name="Chertkov O."/>
            <person name="Held B."/>
            <person name="Lapidus A."/>
            <person name="Nolan M."/>
            <person name="Lucas S."/>
            <person name="Hammon N."/>
            <person name="Deshpande S."/>
            <person name="Cheng J.F."/>
            <person name="Tapia R."/>
            <person name="Goodwin L.A."/>
            <person name="Pitluck S."/>
            <person name="Liolios K."/>
            <person name="Pagani I."/>
            <person name="Ivanova N."/>
            <person name="Mavromatis K."/>
            <person name="Mikhailova N."/>
            <person name="Pati A."/>
            <person name="Chen A."/>
            <person name="Palaniappan K."/>
            <person name="Land M."/>
            <person name="Hauser L."/>
            <person name="Chang Y.J."/>
            <person name="Jeffries C.D."/>
            <person name="Brambilla E.M."/>
            <person name="Rohde M."/>
            <person name="Spring S."/>
            <person name="Sikorski J."/>
            <person name="Goker M."/>
            <person name="Woyke T."/>
            <person name="Bristow J."/>
            <person name="Eisen J.A."/>
            <person name="Markowitz V."/>
            <person name="Hugenholtz P."/>
            <person name="Kyrpides N.C."/>
            <person name="Klenk H.P."/>
            <person name="Detter J.C."/>
        </authorList>
    </citation>
    <scope>NUCLEOTIDE SEQUENCE [LARGE SCALE GENOMIC DNA]</scope>
    <source>
        <strain evidence="2">ATCC BAA-921 / DSM 16994 / JCM 11577 / YK-1</strain>
    </source>
</reference>
<dbReference type="STRING" id="709032.Sulku_0425"/>
<dbReference type="RefSeq" id="WP_013459289.1">
    <property type="nucleotide sequence ID" value="NC_014762.1"/>
</dbReference>
<keyword evidence="2" id="KW-1185">Reference proteome</keyword>
<dbReference type="EMBL" id="CP002355">
    <property type="protein sequence ID" value="ADR33092.1"/>
    <property type="molecule type" value="Genomic_DNA"/>
</dbReference>
<evidence type="ECO:0000313" key="1">
    <source>
        <dbReference type="EMBL" id="ADR33092.1"/>
    </source>
</evidence>
<name>E4TZK4_SULKY</name>
<dbReference type="AlphaFoldDB" id="E4TZK4"/>
<evidence type="ECO:0008006" key="3">
    <source>
        <dbReference type="Google" id="ProtNLM"/>
    </source>
</evidence>
<accession>E4TZK4</accession>
<proteinExistence type="predicted"/>
<dbReference type="KEGG" id="sku:Sulku_0425"/>
<organism evidence="1 2">
    <name type="scientific">Sulfuricurvum kujiense (strain ATCC BAA-921 / DSM 16994 / JCM 11577 / YK-1)</name>
    <dbReference type="NCBI Taxonomy" id="709032"/>
    <lineage>
        <taxon>Bacteria</taxon>
        <taxon>Pseudomonadati</taxon>
        <taxon>Campylobacterota</taxon>
        <taxon>Epsilonproteobacteria</taxon>
        <taxon>Campylobacterales</taxon>
        <taxon>Sulfurimonadaceae</taxon>
        <taxon>Sulfuricurvum</taxon>
    </lineage>
</organism>
<dbReference type="HOGENOM" id="CLU_745817_0_0_7"/>
<protein>
    <recommendedName>
        <fullName evidence="3">BatD protein</fullName>
    </recommendedName>
</protein>
<gene>
    <name evidence="1" type="ordered locus">Sulku_0425</name>
</gene>
<sequence length="371" mass="41384">MRRSLGRAVILMVLCPLLGWGAMYQWSVLKSPQSLYVNQSGVIRYECTFSTSAADYTITFNPISNESYKVSILTQRDQIIGGKRVQTFDVLITPKKEGNIDVSLEALIRHTTFASIENASIGRDNVKKYDFDDEKAHLPKVVIEAKPNSAALSGELSLEVKVDKRNALAHEPVHLSLYIRGRGNLDQYTPYELNISGVNIFGEEPIRDISPDPAGFAGEIRQEFAIVSDKSYVIPSITLDVFDSTTQKIKRLQSDSIAIEVAQGFERSDLLDPPGLRDWSNLARYSLYAALVIAGAVLGEIARRLWRLRPRRKSKQFWDEAKNPKELAMFLALSGDKRYDEIIGLLESGAVGLGEAKKKLSTLTTDKEEIA</sequence>
<dbReference type="eggNOG" id="COG0457">
    <property type="taxonomic scope" value="Bacteria"/>
</dbReference>